<evidence type="ECO:0000313" key="7">
    <source>
        <dbReference type="Proteomes" id="UP000799302"/>
    </source>
</evidence>
<feature type="active site" description="Nucleophile" evidence="3">
    <location>
        <position position="26"/>
    </location>
</feature>
<dbReference type="EMBL" id="MU004234">
    <property type="protein sequence ID" value="KAF2670688.1"/>
    <property type="molecule type" value="Genomic_DNA"/>
</dbReference>
<name>A0A6A6UHW2_9PEZI</name>
<dbReference type="Gene3D" id="3.40.30.10">
    <property type="entry name" value="Glutaredoxin"/>
    <property type="match status" value="1"/>
</dbReference>
<dbReference type="InterPro" id="IPR017937">
    <property type="entry name" value="Thioredoxin_CS"/>
</dbReference>
<evidence type="ECO:0000259" key="5">
    <source>
        <dbReference type="PROSITE" id="PS51352"/>
    </source>
</evidence>
<dbReference type="PROSITE" id="PS00194">
    <property type="entry name" value="THIOREDOXIN_1"/>
    <property type="match status" value="1"/>
</dbReference>
<evidence type="ECO:0000256" key="3">
    <source>
        <dbReference type="PIRSR" id="PIRSR000077-1"/>
    </source>
</evidence>
<feature type="disulfide bond" description="Redox-active" evidence="4">
    <location>
        <begin position="26"/>
        <end position="29"/>
    </location>
</feature>
<feature type="domain" description="Thioredoxin" evidence="5">
    <location>
        <begin position="1"/>
        <end position="98"/>
    </location>
</feature>
<dbReference type="PROSITE" id="PS51352">
    <property type="entry name" value="THIOREDOXIN_2"/>
    <property type="match status" value="1"/>
</dbReference>
<sequence length="98" mass="10673">VSDEASLETLTSENTFVLVDFFADWCPACQKIAPDFSELAMNYNDEGTLTFARVDTEAAKDLAIAYNIESIPTFILFKNGAIVDSVQGADLNAVIDMV</sequence>
<feature type="site" description="Contributes to redox potential value" evidence="3">
    <location>
        <position position="28"/>
    </location>
</feature>
<gene>
    <name evidence="6" type="ORF">BT63DRAFT_355480</name>
</gene>
<protein>
    <submittedName>
        <fullName evidence="6">Thioredoxin-like protein</fullName>
    </submittedName>
</protein>
<feature type="non-terminal residue" evidence="6">
    <location>
        <position position="1"/>
    </location>
</feature>
<dbReference type="CDD" id="cd02947">
    <property type="entry name" value="TRX_family"/>
    <property type="match status" value="1"/>
</dbReference>
<feature type="site" description="Deprotonates C-terminal active site Cys" evidence="3">
    <location>
        <position position="27"/>
    </location>
</feature>
<dbReference type="SUPFAM" id="SSF52833">
    <property type="entry name" value="Thioredoxin-like"/>
    <property type="match status" value="1"/>
</dbReference>
<keyword evidence="4" id="KW-0676">Redox-active center</keyword>
<dbReference type="PRINTS" id="PR00421">
    <property type="entry name" value="THIOREDOXIN"/>
</dbReference>
<dbReference type="InterPro" id="IPR013766">
    <property type="entry name" value="Thioredoxin_domain"/>
</dbReference>
<evidence type="ECO:0000256" key="2">
    <source>
        <dbReference type="ARBA" id="ARBA00023157"/>
    </source>
</evidence>
<dbReference type="Proteomes" id="UP000799302">
    <property type="component" value="Unassembled WGS sequence"/>
</dbReference>
<dbReference type="GO" id="GO:0015035">
    <property type="term" value="F:protein-disulfide reductase activity"/>
    <property type="evidence" value="ECO:0007669"/>
    <property type="project" value="InterPro"/>
</dbReference>
<reference evidence="6" key="1">
    <citation type="journal article" date="2020" name="Stud. Mycol.">
        <title>101 Dothideomycetes genomes: a test case for predicting lifestyles and emergence of pathogens.</title>
        <authorList>
            <person name="Haridas S."/>
            <person name="Albert R."/>
            <person name="Binder M."/>
            <person name="Bloem J."/>
            <person name="Labutti K."/>
            <person name="Salamov A."/>
            <person name="Andreopoulos B."/>
            <person name="Baker S."/>
            <person name="Barry K."/>
            <person name="Bills G."/>
            <person name="Bluhm B."/>
            <person name="Cannon C."/>
            <person name="Castanera R."/>
            <person name="Culley D."/>
            <person name="Daum C."/>
            <person name="Ezra D."/>
            <person name="Gonzalez J."/>
            <person name="Henrissat B."/>
            <person name="Kuo A."/>
            <person name="Liang C."/>
            <person name="Lipzen A."/>
            <person name="Lutzoni F."/>
            <person name="Magnuson J."/>
            <person name="Mondo S."/>
            <person name="Nolan M."/>
            <person name="Ohm R."/>
            <person name="Pangilinan J."/>
            <person name="Park H.-J."/>
            <person name="Ramirez L."/>
            <person name="Alfaro M."/>
            <person name="Sun H."/>
            <person name="Tritt A."/>
            <person name="Yoshinaga Y."/>
            <person name="Zwiers L.-H."/>
            <person name="Turgeon B."/>
            <person name="Goodwin S."/>
            <person name="Spatafora J."/>
            <person name="Crous P."/>
            <person name="Grigoriev I."/>
        </authorList>
    </citation>
    <scope>NUCLEOTIDE SEQUENCE</scope>
    <source>
        <strain evidence="6">CBS 115976</strain>
    </source>
</reference>
<dbReference type="OrthoDB" id="19690at2759"/>
<dbReference type="AlphaFoldDB" id="A0A6A6UHW2"/>
<evidence type="ECO:0000256" key="1">
    <source>
        <dbReference type="ARBA" id="ARBA00008987"/>
    </source>
</evidence>
<evidence type="ECO:0000256" key="4">
    <source>
        <dbReference type="PIRSR" id="PIRSR000077-4"/>
    </source>
</evidence>
<dbReference type="InterPro" id="IPR005746">
    <property type="entry name" value="Thioredoxin"/>
</dbReference>
<evidence type="ECO:0000313" key="6">
    <source>
        <dbReference type="EMBL" id="KAF2670688.1"/>
    </source>
</evidence>
<feature type="non-terminal residue" evidence="6">
    <location>
        <position position="98"/>
    </location>
</feature>
<proteinExistence type="inferred from homology"/>
<dbReference type="InterPro" id="IPR036249">
    <property type="entry name" value="Thioredoxin-like_sf"/>
</dbReference>
<dbReference type="Pfam" id="PF00085">
    <property type="entry name" value="Thioredoxin"/>
    <property type="match status" value="1"/>
</dbReference>
<accession>A0A6A6UHW2</accession>
<comment type="similarity">
    <text evidence="1">Belongs to the thioredoxin family.</text>
</comment>
<feature type="site" description="Deprotonates C-terminal active site Cys" evidence="3">
    <location>
        <position position="20"/>
    </location>
</feature>
<dbReference type="PIRSF" id="PIRSF000077">
    <property type="entry name" value="Thioredoxin"/>
    <property type="match status" value="1"/>
</dbReference>
<dbReference type="PANTHER" id="PTHR46115">
    <property type="entry name" value="THIOREDOXIN-LIKE PROTEIN 1"/>
    <property type="match status" value="1"/>
</dbReference>
<keyword evidence="2 4" id="KW-1015">Disulfide bond</keyword>
<feature type="active site" description="Nucleophile" evidence="3">
    <location>
        <position position="29"/>
    </location>
</feature>
<keyword evidence="7" id="KW-1185">Reference proteome</keyword>
<organism evidence="6 7">
    <name type="scientific">Microthyrium microscopicum</name>
    <dbReference type="NCBI Taxonomy" id="703497"/>
    <lineage>
        <taxon>Eukaryota</taxon>
        <taxon>Fungi</taxon>
        <taxon>Dikarya</taxon>
        <taxon>Ascomycota</taxon>
        <taxon>Pezizomycotina</taxon>
        <taxon>Dothideomycetes</taxon>
        <taxon>Dothideomycetes incertae sedis</taxon>
        <taxon>Microthyriales</taxon>
        <taxon>Microthyriaceae</taxon>
        <taxon>Microthyrium</taxon>
    </lineage>
</organism>